<name>A0A221M9B3_9BACI</name>
<evidence type="ECO:0000313" key="3">
    <source>
        <dbReference type="EMBL" id="ASN04200.1"/>
    </source>
</evidence>
<keyword evidence="4" id="KW-1185">Reference proteome</keyword>
<protein>
    <submittedName>
        <fullName evidence="3">Dehydrogenase</fullName>
    </submittedName>
</protein>
<dbReference type="AlphaFoldDB" id="A0A221M9B3"/>
<evidence type="ECO:0000259" key="1">
    <source>
        <dbReference type="Pfam" id="PF01408"/>
    </source>
</evidence>
<evidence type="ECO:0000313" key="4">
    <source>
        <dbReference type="Proteomes" id="UP000204391"/>
    </source>
</evidence>
<dbReference type="RefSeq" id="WP_089530770.1">
    <property type="nucleotide sequence ID" value="NZ_CP022437.1"/>
</dbReference>
<sequence length="327" mass="36471">MKVGIISFAHMHAFSYAQYLVQHPDAELAGIWDADEARGSDAAEQYEATFYSDLDDLLKTGIEAVIVCSENANHKEHVIKAASYQKHILCEKPIATEVEDAQAMIKTCEENEVILQVAYPVRFAPAIQKVKSIIQSGKIGEVIAVNATNHGQMPGGWFVEKKLSGGGSATDHIVHVMDLLRWMLKDEVKSVYAEFDTRFYDIDVEDAGLVMLELESGAIVSIDPSWSRPKTFPMWGDVTMKISGTEGTLSVDAFKQHSVLYNDTDGKIQHQPWSEDMDEALVNDFIDCVKTKREPSITGKDGLRTLEVVKAAYESNERKETVQLKRN</sequence>
<organism evidence="3 4">
    <name type="scientific">Virgibacillus necropolis</name>
    <dbReference type="NCBI Taxonomy" id="163877"/>
    <lineage>
        <taxon>Bacteria</taxon>
        <taxon>Bacillati</taxon>
        <taxon>Bacillota</taxon>
        <taxon>Bacilli</taxon>
        <taxon>Bacillales</taxon>
        <taxon>Bacillaceae</taxon>
        <taxon>Virgibacillus</taxon>
    </lineage>
</organism>
<proteinExistence type="predicted"/>
<dbReference type="InterPro" id="IPR000683">
    <property type="entry name" value="Gfo/Idh/MocA-like_OxRdtase_N"/>
</dbReference>
<dbReference type="Gene3D" id="3.40.50.720">
    <property type="entry name" value="NAD(P)-binding Rossmann-like Domain"/>
    <property type="match status" value="1"/>
</dbReference>
<dbReference type="Gene3D" id="3.30.360.10">
    <property type="entry name" value="Dihydrodipicolinate Reductase, domain 2"/>
    <property type="match status" value="1"/>
</dbReference>
<dbReference type="Pfam" id="PF01408">
    <property type="entry name" value="GFO_IDH_MocA"/>
    <property type="match status" value="1"/>
</dbReference>
<dbReference type="InterPro" id="IPR036291">
    <property type="entry name" value="NAD(P)-bd_dom_sf"/>
</dbReference>
<dbReference type="EMBL" id="CP022437">
    <property type="protein sequence ID" value="ASN04200.1"/>
    <property type="molecule type" value="Genomic_DNA"/>
</dbReference>
<dbReference type="PANTHER" id="PTHR43377">
    <property type="entry name" value="BILIVERDIN REDUCTASE A"/>
    <property type="match status" value="1"/>
</dbReference>
<dbReference type="Pfam" id="PF22725">
    <property type="entry name" value="GFO_IDH_MocA_C3"/>
    <property type="match status" value="1"/>
</dbReference>
<dbReference type="KEGG" id="vne:CFK40_03840"/>
<feature type="domain" description="Gfo/Idh/MocA-like oxidoreductase N-terminal" evidence="1">
    <location>
        <begin position="2"/>
        <end position="119"/>
    </location>
</feature>
<accession>A0A221M9B3</accession>
<dbReference type="OrthoDB" id="9815825at2"/>
<dbReference type="PANTHER" id="PTHR43377:SF1">
    <property type="entry name" value="BILIVERDIN REDUCTASE A"/>
    <property type="match status" value="1"/>
</dbReference>
<dbReference type="SUPFAM" id="SSF51735">
    <property type="entry name" value="NAD(P)-binding Rossmann-fold domains"/>
    <property type="match status" value="1"/>
</dbReference>
<evidence type="ECO:0000259" key="2">
    <source>
        <dbReference type="Pfam" id="PF22725"/>
    </source>
</evidence>
<feature type="domain" description="GFO/IDH/MocA-like oxidoreductase" evidence="2">
    <location>
        <begin position="127"/>
        <end position="249"/>
    </location>
</feature>
<dbReference type="GO" id="GO:0000166">
    <property type="term" value="F:nucleotide binding"/>
    <property type="evidence" value="ECO:0007669"/>
    <property type="project" value="InterPro"/>
</dbReference>
<dbReference type="SUPFAM" id="SSF55347">
    <property type="entry name" value="Glyceraldehyde-3-phosphate dehydrogenase-like, C-terminal domain"/>
    <property type="match status" value="1"/>
</dbReference>
<dbReference type="Proteomes" id="UP000204391">
    <property type="component" value="Chromosome"/>
</dbReference>
<gene>
    <name evidence="3" type="ORF">CFK40_03840</name>
</gene>
<dbReference type="InterPro" id="IPR051450">
    <property type="entry name" value="Gfo/Idh/MocA_Oxidoreductases"/>
</dbReference>
<dbReference type="InterPro" id="IPR055170">
    <property type="entry name" value="GFO_IDH_MocA-like_dom"/>
</dbReference>
<reference evidence="3 4" key="1">
    <citation type="journal article" date="2003" name="Int. J. Syst. Evol. Microbiol.">
        <title>Virgibacillus carmonensis sp. nov., Virgibacillus necropolis sp. nov. and Virgibacillus picturae sp. nov., three novel species isolated from deteriorated mural paintings, transfer of the species of the genus salibacillus to Virgibacillus, as Virgibacillus marismortui comb. nov. and Virgibacillus salexigens comb. nov., and emended description of the genus Virgibacillus.</title>
        <authorList>
            <person name="Heyrman J."/>
            <person name="Logan N.A."/>
            <person name="Busse H.J."/>
            <person name="Balcaen A."/>
            <person name="Lebbe L."/>
            <person name="Rodriguez-Diaz M."/>
            <person name="Swings J."/>
            <person name="De Vos P."/>
        </authorList>
    </citation>
    <scope>NUCLEOTIDE SEQUENCE [LARGE SCALE GENOMIC DNA]</scope>
    <source>
        <strain evidence="3 4">LMG 19488</strain>
    </source>
</reference>